<dbReference type="InterPro" id="IPR037128">
    <property type="entry name" value="Quinolinate_PRibosylTase_N_sf"/>
</dbReference>
<evidence type="ECO:0000313" key="2">
    <source>
        <dbReference type="EMBL" id="PRF53630.1"/>
    </source>
</evidence>
<comment type="caution">
    <text evidence="2">The sequence shown here is derived from an EMBL/GenBank/DDBJ whole genome shotgun (WGS) entry which is preliminary data.</text>
</comment>
<sequence>MLCRGPWFNETLVQVDPRLHVDWKVEEGESVTVGQTVCEIPGPAGSPLTAEWTALNLL</sequence>
<gene>
    <name evidence="2" type="ORF">C6Q15_29580</name>
</gene>
<reference evidence="2 3" key="1">
    <citation type="submission" date="2018-03" db="EMBL/GenBank/DDBJ databases">
        <authorList>
            <person name="Keele B.F."/>
        </authorList>
    </citation>
    <scope>NUCLEOTIDE SEQUENCE [LARGE SCALE GENOMIC DNA]</scope>
    <source>
        <strain evidence="2 3">AU19729</strain>
    </source>
</reference>
<protein>
    <recommendedName>
        <fullName evidence="1">Quinolinate phosphoribosyl transferase N-terminal domain-containing protein</fullName>
    </recommendedName>
</protein>
<dbReference type="SUPFAM" id="SSF54675">
    <property type="entry name" value="Nicotinate/Quinolinate PRTase N-terminal domain-like"/>
    <property type="match status" value="1"/>
</dbReference>
<dbReference type="Gene3D" id="3.90.1170.20">
    <property type="entry name" value="Quinolinate phosphoribosyl transferase, N-terminal domain"/>
    <property type="match status" value="1"/>
</dbReference>
<evidence type="ECO:0000259" key="1">
    <source>
        <dbReference type="Pfam" id="PF02749"/>
    </source>
</evidence>
<name>A0A2S9M961_9BURK</name>
<accession>A0A2S9M961</accession>
<dbReference type="RefSeq" id="WP_080466875.1">
    <property type="nucleotide sequence ID" value="NZ_JAHPLO010000095.1"/>
</dbReference>
<dbReference type="Proteomes" id="UP000238982">
    <property type="component" value="Unassembled WGS sequence"/>
</dbReference>
<dbReference type="AlphaFoldDB" id="A0A2S9M961"/>
<feature type="domain" description="Quinolinate phosphoribosyl transferase N-terminal" evidence="1">
    <location>
        <begin position="9"/>
        <end position="58"/>
    </location>
</feature>
<dbReference type="Pfam" id="PF02749">
    <property type="entry name" value="QRPTase_N"/>
    <property type="match status" value="1"/>
</dbReference>
<proteinExistence type="predicted"/>
<evidence type="ECO:0000313" key="3">
    <source>
        <dbReference type="Proteomes" id="UP000238982"/>
    </source>
</evidence>
<dbReference type="InterPro" id="IPR022412">
    <property type="entry name" value="Quinolinate_PRibosylTrfase_N"/>
</dbReference>
<dbReference type="EMBL" id="PVGH01000113">
    <property type="protein sequence ID" value="PRF53630.1"/>
    <property type="molecule type" value="Genomic_DNA"/>
</dbReference>
<organism evidence="2 3">
    <name type="scientific">Burkholderia multivorans</name>
    <dbReference type="NCBI Taxonomy" id="87883"/>
    <lineage>
        <taxon>Bacteria</taxon>
        <taxon>Pseudomonadati</taxon>
        <taxon>Pseudomonadota</taxon>
        <taxon>Betaproteobacteria</taxon>
        <taxon>Burkholderiales</taxon>
        <taxon>Burkholderiaceae</taxon>
        <taxon>Burkholderia</taxon>
        <taxon>Burkholderia cepacia complex</taxon>
    </lineage>
</organism>
<dbReference type="GO" id="GO:0016763">
    <property type="term" value="F:pentosyltransferase activity"/>
    <property type="evidence" value="ECO:0007669"/>
    <property type="project" value="InterPro"/>
</dbReference>